<dbReference type="InterPro" id="IPR033516">
    <property type="entry name" value="CARD8/ASC/NALP1_CARD"/>
</dbReference>
<evidence type="ECO:0000256" key="4">
    <source>
        <dbReference type="ARBA" id="ARBA00022859"/>
    </source>
</evidence>
<dbReference type="SMART" id="SM01289">
    <property type="entry name" value="PYRIN"/>
    <property type="match status" value="1"/>
</dbReference>
<keyword evidence="5" id="KW-0395">Inflammatory response</keyword>
<evidence type="ECO:0008006" key="11">
    <source>
        <dbReference type="Google" id="ProtNLM"/>
    </source>
</evidence>
<keyword evidence="6" id="KW-1271">Inflammasome</keyword>
<keyword evidence="2" id="KW-0963">Cytoplasm</keyword>
<evidence type="ECO:0000256" key="6">
    <source>
        <dbReference type="ARBA" id="ARBA00023233"/>
    </source>
</evidence>
<proteinExistence type="predicted"/>
<evidence type="ECO:0000259" key="8">
    <source>
        <dbReference type="PROSITE" id="PS50824"/>
    </source>
</evidence>
<dbReference type="Proteomes" id="UP000465112">
    <property type="component" value="Chromosome 15"/>
</dbReference>
<dbReference type="PANTHER" id="PTHR46985:SF2">
    <property type="entry name" value="APOPTOSIS-ASSOCIATED SPECK-LIKE PROTEIN CONTAINING A CARD"/>
    <property type="match status" value="1"/>
</dbReference>
<gene>
    <name evidence="9" type="ORF">PFLUV_G00185010</name>
</gene>
<accession>A0A6A5F075</accession>
<keyword evidence="10" id="KW-1185">Reference proteome</keyword>
<evidence type="ECO:0000259" key="7">
    <source>
        <dbReference type="PROSITE" id="PS50209"/>
    </source>
</evidence>
<evidence type="ECO:0000313" key="9">
    <source>
        <dbReference type="EMBL" id="KAF1380262.1"/>
    </source>
</evidence>
<dbReference type="PROSITE" id="PS50209">
    <property type="entry name" value="CARD"/>
    <property type="match status" value="1"/>
</dbReference>
<dbReference type="GO" id="GO:0006954">
    <property type="term" value="P:inflammatory response"/>
    <property type="evidence" value="ECO:0007669"/>
    <property type="project" value="UniProtKB-KW"/>
</dbReference>
<sequence length="205" mass="23486">MKEVLYLAMKKLTVEEFKDFKYYLLEYGSTDQRAQSSRGYPVITQADLENADRRRTVDLIVQTYNQQPLEVTQELLLKVGRGDVVDHLAQSKPGAPMQIDSAATPSAGATGVNTMADGKHFVDKHRIKLIDRVNNIAVILDELLEEDILQQEMYDKIRVLPTSQEKMRELYSGPLKAGGIRCKDKFYSILEKKERYLVDELKEMK</sequence>
<dbReference type="InterPro" id="IPR004020">
    <property type="entry name" value="DAPIN"/>
</dbReference>
<dbReference type="CDD" id="cd08330">
    <property type="entry name" value="CARD_ASC_NALP1"/>
    <property type="match status" value="1"/>
</dbReference>
<reference evidence="9 10" key="1">
    <citation type="submission" date="2019-06" db="EMBL/GenBank/DDBJ databases">
        <title>A chromosome-scale genome assembly of the European perch, Perca fluviatilis.</title>
        <authorList>
            <person name="Roques C."/>
            <person name="Zahm M."/>
            <person name="Cabau C."/>
            <person name="Klopp C."/>
            <person name="Bouchez O."/>
            <person name="Donnadieu C."/>
            <person name="Kuhl H."/>
            <person name="Gislard M."/>
            <person name="Guendouz S."/>
            <person name="Journot L."/>
            <person name="Haffray P."/>
            <person name="Bestin A."/>
            <person name="Morvezen R."/>
            <person name="Feron R."/>
            <person name="Wen M."/>
            <person name="Jouanno E."/>
            <person name="Herpin A."/>
            <person name="Schartl M."/>
            <person name="Postlethwait J."/>
            <person name="Schaerlinger B."/>
            <person name="Chardard D."/>
            <person name="Lecocq T."/>
            <person name="Poncet C."/>
            <person name="Jaffrelo L."/>
            <person name="Lampietro C."/>
            <person name="Guiguen Y."/>
        </authorList>
    </citation>
    <scope>NUCLEOTIDE SEQUENCE [LARGE SCALE GENOMIC DNA]</scope>
    <source>
        <tissue evidence="9">Blood</tissue>
    </source>
</reference>
<dbReference type="AlphaFoldDB" id="A0A6A5F075"/>
<organism evidence="9 10">
    <name type="scientific">Perca fluviatilis</name>
    <name type="common">European perch</name>
    <dbReference type="NCBI Taxonomy" id="8168"/>
    <lineage>
        <taxon>Eukaryota</taxon>
        <taxon>Metazoa</taxon>
        <taxon>Chordata</taxon>
        <taxon>Craniata</taxon>
        <taxon>Vertebrata</taxon>
        <taxon>Euteleostomi</taxon>
        <taxon>Actinopterygii</taxon>
        <taxon>Neopterygii</taxon>
        <taxon>Teleostei</taxon>
        <taxon>Neoteleostei</taxon>
        <taxon>Acanthomorphata</taxon>
        <taxon>Eupercaria</taxon>
        <taxon>Perciformes</taxon>
        <taxon>Percoidei</taxon>
        <taxon>Percidae</taxon>
        <taxon>Percinae</taxon>
        <taxon>Perca</taxon>
    </lineage>
</organism>
<dbReference type="Pfam" id="PF02758">
    <property type="entry name" value="PYRIN"/>
    <property type="match status" value="1"/>
</dbReference>
<protein>
    <recommendedName>
        <fullName evidence="11">CARD domain-containing protein</fullName>
    </recommendedName>
</protein>
<dbReference type="GO" id="GO:0045087">
    <property type="term" value="P:innate immune response"/>
    <property type="evidence" value="ECO:0007669"/>
    <property type="project" value="UniProtKB-KW"/>
</dbReference>
<dbReference type="Pfam" id="PF00619">
    <property type="entry name" value="CARD"/>
    <property type="match status" value="1"/>
</dbReference>
<dbReference type="InterPro" id="IPR001315">
    <property type="entry name" value="CARD"/>
</dbReference>
<dbReference type="FunFam" id="1.10.533.10:FF:000013">
    <property type="entry name" value="Apoptosis-associated speck-like protein containing a CARD"/>
    <property type="match status" value="1"/>
</dbReference>
<dbReference type="Gene3D" id="1.10.533.10">
    <property type="entry name" value="Death Domain, Fas"/>
    <property type="match status" value="2"/>
</dbReference>
<dbReference type="InterPro" id="IPR051249">
    <property type="entry name" value="NLRP_Inflammasome"/>
</dbReference>
<name>A0A6A5F075_PERFL</name>
<dbReference type="GO" id="GO:0061702">
    <property type="term" value="C:canonical inflammasome complex"/>
    <property type="evidence" value="ECO:0007669"/>
    <property type="project" value="UniProtKB-SubCell"/>
</dbReference>
<dbReference type="InterPro" id="IPR011029">
    <property type="entry name" value="DEATH-like_dom_sf"/>
</dbReference>
<evidence type="ECO:0000256" key="1">
    <source>
        <dbReference type="ARBA" id="ARBA00004110"/>
    </source>
</evidence>
<keyword evidence="4" id="KW-0391">Immunity</keyword>
<evidence type="ECO:0000313" key="10">
    <source>
        <dbReference type="Proteomes" id="UP000465112"/>
    </source>
</evidence>
<dbReference type="SUPFAM" id="SSF47986">
    <property type="entry name" value="DEATH domain"/>
    <property type="match status" value="2"/>
</dbReference>
<comment type="subcellular location">
    <subcellularLocation>
        <location evidence="1">Inflammasome</location>
    </subcellularLocation>
</comment>
<evidence type="ECO:0000256" key="3">
    <source>
        <dbReference type="ARBA" id="ARBA00022588"/>
    </source>
</evidence>
<dbReference type="GO" id="GO:0042981">
    <property type="term" value="P:regulation of apoptotic process"/>
    <property type="evidence" value="ECO:0007669"/>
    <property type="project" value="InterPro"/>
</dbReference>
<evidence type="ECO:0000256" key="5">
    <source>
        <dbReference type="ARBA" id="ARBA00023198"/>
    </source>
</evidence>
<feature type="domain" description="CARD" evidence="7">
    <location>
        <begin position="114"/>
        <end position="205"/>
    </location>
</feature>
<comment type="caution">
    <text evidence="9">The sequence shown here is derived from an EMBL/GenBank/DDBJ whole genome shotgun (WGS) entry which is preliminary data.</text>
</comment>
<dbReference type="PANTHER" id="PTHR46985">
    <property type="entry name" value="NACHT, LRR AND PYD DOMAINS-CONTAINING PROTEIN 1"/>
    <property type="match status" value="1"/>
</dbReference>
<dbReference type="EMBL" id="VHII01000015">
    <property type="protein sequence ID" value="KAF1380262.1"/>
    <property type="molecule type" value="Genomic_DNA"/>
</dbReference>
<keyword evidence="3" id="KW-0399">Innate immunity</keyword>
<dbReference type="PROSITE" id="PS50824">
    <property type="entry name" value="DAPIN"/>
    <property type="match status" value="1"/>
</dbReference>
<feature type="domain" description="Pyrin" evidence="8">
    <location>
        <begin position="1"/>
        <end position="64"/>
    </location>
</feature>
<evidence type="ECO:0000256" key="2">
    <source>
        <dbReference type="ARBA" id="ARBA00022490"/>
    </source>
</evidence>